<feature type="binding site" evidence="1">
    <location>
        <position position="39"/>
    </location>
    <ligand>
        <name>Zn(2+)</name>
        <dbReference type="ChEBI" id="CHEBI:29105"/>
        <note>catalytic</note>
    </ligand>
</feature>
<dbReference type="InterPro" id="IPR024079">
    <property type="entry name" value="MetalloPept_cat_dom_sf"/>
</dbReference>
<dbReference type="SUPFAM" id="SSF55486">
    <property type="entry name" value="Metalloproteases ('zincins'), catalytic domain"/>
    <property type="match status" value="1"/>
</dbReference>
<dbReference type="InterPro" id="IPR001506">
    <property type="entry name" value="Peptidase_M12A"/>
</dbReference>
<accession>S4RI62</accession>
<dbReference type="Gene3D" id="3.40.390.10">
    <property type="entry name" value="Collagenase (Catalytic Domain)"/>
    <property type="match status" value="1"/>
</dbReference>
<dbReference type="HOGENOM" id="CLU_1558901_0_0_1"/>
<sequence>CWSFVGMIGVGEQVVSIGRGCEGVGTVAHELGHAVGYVHEQSRPDRDAFISVLEGNVQDGQLPQFAVYSATDPRGVPYDLKSVMHYSRNVRACGTRDRPCGIPAGIVRCECEVCSTPLFLKYVLSHCFAGCECENECEPHTRDCSLPCLYGGIPAPGCDRCLCPHGLTGDLC</sequence>
<dbReference type="AlphaFoldDB" id="S4RI62"/>
<evidence type="ECO:0000313" key="4">
    <source>
        <dbReference type="Ensembl" id="ENSPMAP00000004894.1"/>
    </source>
</evidence>
<evidence type="ECO:0000256" key="1">
    <source>
        <dbReference type="PROSITE-ProRule" id="PRU01211"/>
    </source>
</evidence>
<organism evidence="4">
    <name type="scientific">Petromyzon marinus</name>
    <name type="common">Sea lamprey</name>
    <dbReference type="NCBI Taxonomy" id="7757"/>
    <lineage>
        <taxon>Eukaryota</taxon>
        <taxon>Metazoa</taxon>
        <taxon>Chordata</taxon>
        <taxon>Craniata</taxon>
        <taxon>Vertebrata</taxon>
        <taxon>Cyclostomata</taxon>
        <taxon>Hyperoartia</taxon>
        <taxon>Petromyzontiformes</taxon>
        <taxon>Petromyzontidae</taxon>
        <taxon>Petromyzon</taxon>
    </lineage>
</organism>
<proteinExistence type="predicted"/>
<dbReference type="MEROPS" id="M12.012"/>
<dbReference type="PROSITE" id="PS51864">
    <property type="entry name" value="ASTACIN"/>
    <property type="match status" value="1"/>
</dbReference>
<dbReference type="GeneTree" id="ENSGT00940000167997"/>
<feature type="domain" description="Peptidase M12A" evidence="3">
    <location>
        <begin position="1"/>
        <end position="115"/>
    </location>
</feature>
<keyword evidence="1 2" id="KW-0862">Zinc</keyword>
<feature type="active site" evidence="1">
    <location>
        <position position="30"/>
    </location>
</feature>
<dbReference type="SMART" id="SM00235">
    <property type="entry name" value="ZnMc"/>
    <property type="match status" value="1"/>
</dbReference>
<dbReference type="EC" id="3.4.24.-" evidence="2"/>
<dbReference type="PRINTS" id="PR00480">
    <property type="entry name" value="ASTACIN"/>
</dbReference>
<reference evidence="4" key="2">
    <citation type="submission" date="2025-09" db="UniProtKB">
        <authorList>
            <consortium name="Ensembl"/>
        </authorList>
    </citation>
    <scope>IDENTIFICATION</scope>
</reference>
<dbReference type="Pfam" id="PF01400">
    <property type="entry name" value="Astacin"/>
    <property type="match status" value="1"/>
</dbReference>
<dbReference type="InterPro" id="IPR006026">
    <property type="entry name" value="Peptidase_Metallo"/>
</dbReference>
<dbReference type="PANTHER" id="PTHR10127:SF850">
    <property type="entry name" value="METALLOENDOPEPTIDASE"/>
    <property type="match status" value="1"/>
</dbReference>
<name>S4RI62_PETMA</name>
<dbReference type="GO" id="GO:0008270">
    <property type="term" value="F:zinc ion binding"/>
    <property type="evidence" value="ECO:0007669"/>
    <property type="project" value="UniProtKB-UniRule"/>
</dbReference>
<dbReference type="GO" id="GO:0004222">
    <property type="term" value="F:metalloendopeptidase activity"/>
    <property type="evidence" value="ECO:0007669"/>
    <property type="project" value="UniProtKB-UniRule"/>
</dbReference>
<comment type="cofactor">
    <cofactor evidence="1 2">
        <name>Zn(2+)</name>
        <dbReference type="ChEBI" id="CHEBI:29105"/>
    </cofactor>
    <text evidence="1 2">Binds 1 zinc ion per subunit.</text>
</comment>
<comment type="caution">
    <text evidence="1">Lacks conserved residue(s) required for the propagation of feature annotation.</text>
</comment>
<dbReference type="Ensembl" id="ENSPMAT00000004913.1">
    <property type="protein sequence ID" value="ENSPMAP00000004894.1"/>
    <property type="gene ID" value="ENSPMAG00000004462.1"/>
</dbReference>
<dbReference type="STRING" id="7757.ENSPMAP00000004894"/>
<feature type="binding site" evidence="1">
    <location>
        <position position="33"/>
    </location>
    <ligand>
        <name>Zn(2+)</name>
        <dbReference type="ChEBI" id="CHEBI:29105"/>
        <note>catalytic</note>
    </ligand>
</feature>
<keyword evidence="1 2" id="KW-0479">Metal-binding</keyword>
<protein>
    <recommendedName>
        <fullName evidence="2">Metalloendopeptidase</fullName>
        <ecNumber evidence="2">3.4.24.-</ecNumber>
    </recommendedName>
</protein>
<keyword evidence="1 2" id="KW-0482">Metalloprotease</keyword>
<reference evidence="4" key="1">
    <citation type="submission" date="2025-08" db="UniProtKB">
        <authorList>
            <consortium name="Ensembl"/>
        </authorList>
    </citation>
    <scope>IDENTIFICATION</scope>
</reference>
<feature type="binding site" evidence="1">
    <location>
        <position position="29"/>
    </location>
    <ligand>
        <name>Zn(2+)</name>
        <dbReference type="ChEBI" id="CHEBI:29105"/>
        <note>catalytic</note>
    </ligand>
</feature>
<evidence type="ECO:0000259" key="3">
    <source>
        <dbReference type="PROSITE" id="PS51864"/>
    </source>
</evidence>
<keyword evidence="1 2" id="KW-0645">Protease</keyword>
<dbReference type="OMA" id="CENECEP"/>
<keyword evidence="1 2" id="KW-0378">Hydrolase</keyword>
<dbReference type="GO" id="GO:0006508">
    <property type="term" value="P:proteolysis"/>
    <property type="evidence" value="ECO:0007669"/>
    <property type="project" value="UniProtKB-KW"/>
</dbReference>
<dbReference type="PANTHER" id="PTHR10127">
    <property type="entry name" value="DISCOIDIN, CUB, EGF, LAMININ , AND ZINC METALLOPROTEASE DOMAIN CONTAINING"/>
    <property type="match status" value="1"/>
</dbReference>
<evidence type="ECO:0000256" key="2">
    <source>
        <dbReference type="RuleBase" id="RU361183"/>
    </source>
</evidence>